<protein>
    <submittedName>
        <fullName evidence="2">Uncharacterized protein</fullName>
    </submittedName>
</protein>
<evidence type="ECO:0000313" key="2">
    <source>
        <dbReference type="EMBL" id="NYJ05449.1"/>
    </source>
</evidence>
<sequence>MSLRWFIAAGAALLVLAGVLVALVVSGPSSASEPAPAPHTTTIENHCTGISRDKPC</sequence>
<gene>
    <name evidence="2" type="ORF">GGQ55_001727</name>
</gene>
<feature type="region of interest" description="Disordered" evidence="1">
    <location>
        <begin position="28"/>
        <end position="56"/>
    </location>
</feature>
<dbReference type="RefSeq" id="WP_179716099.1">
    <property type="nucleotide sequence ID" value="NZ_JACBZT010000001.1"/>
</dbReference>
<dbReference type="AlphaFoldDB" id="A0A853CEG7"/>
<accession>A0A853CEG7</accession>
<comment type="caution">
    <text evidence="2">The sequence shown here is derived from an EMBL/GenBank/DDBJ whole genome shotgun (WGS) entry which is preliminary data.</text>
</comment>
<organism evidence="2 3">
    <name type="scientific">Petropleomorpha daqingensis</name>
    <dbReference type="NCBI Taxonomy" id="2026353"/>
    <lineage>
        <taxon>Bacteria</taxon>
        <taxon>Bacillati</taxon>
        <taxon>Actinomycetota</taxon>
        <taxon>Actinomycetes</taxon>
        <taxon>Geodermatophilales</taxon>
        <taxon>Geodermatophilaceae</taxon>
        <taxon>Petropleomorpha</taxon>
    </lineage>
</organism>
<name>A0A853CEG7_9ACTN</name>
<reference evidence="2 3" key="1">
    <citation type="submission" date="2020-07" db="EMBL/GenBank/DDBJ databases">
        <title>Sequencing the genomes of 1000 actinobacteria strains.</title>
        <authorList>
            <person name="Klenk H.-P."/>
        </authorList>
    </citation>
    <scope>NUCLEOTIDE SEQUENCE [LARGE SCALE GENOMIC DNA]</scope>
    <source>
        <strain evidence="2 3">DSM 104001</strain>
    </source>
</reference>
<dbReference type="Proteomes" id="UP000541969">
    <property type="component" value="Unassembled WGS sequence"/>
</dbReference>
<keyword evidence="3" id="KW-1185">Reference proteome</keyword>
<proteinExistence type="predicted"/>
<dbReference type="EMBL" id="JACBZT010000001">
    <property type="protein sequence ID" value="NYJ05449.1"/>
    <property type="molecule type" value="Genomic_DNA"/>
</dbReference>
<evidence type="ECO:0000313" key="3">
    <source>
        <dbReference type="Proteomes" id="UP000541969"/>
    </source>
</evidence>
<evidence type="ECO:0000256" key="1">
    <source>
        <dbReference type="SAM" id="MobiDB-lite"/>
    </source>
</evidence>